<keyword evidence="1" id="KW-1133">Transmembrane helix</keyword>
<dbReference type="OrthoDB" id="7335270at2"/>
<accession>A0A178MAC1</accession>
<comment type="caution">
    <text evidence="2">The sequence shown here is derived from an EMBL/GenBank/DDBJ whole genome shotgun (WGS) entry which is preliminary data.</text>
</comment>
<name>A0A178MAC1_9PROT</name>
<feature type="transmembrane region" description="Helical" evidence="1">
    <location>
        <begin position="244"/>
        <end position="270"/>
    </location>
</feature>
<dbReference type="AlphaFoldDB" id="A0A178MAC1"/>
<feature type="transmembrane region" description="Helical" evidence="1">
    <location>
        <begin position="47"/>
        <end position="66"/>
    </location>
</feature>
<feature type="transmembrane region" description="Helical" evidence="1">
    <location>
        <begin position="211"/>
        <end position="232"/>
    </location>
</feature>
<feature type="transmembrane region" description="Helical" evidence="1">
    <location>
        <begin position="185"/>
        <end position="205"/>
    </location>
</feature>
<feature type="transmembrane region" description="Helical" evidence="1">
    <location>
        <begin position="141"/>
        <end position="164"/>
    </location>
</feature>
<dbReference type="Pfam" id="PF09991">
    <property type="entry name" value="DUF2232"/>
    <property type="match status" value="1"/>
</dbReference>
<gene>
    <name evidence="2" type="ORF">A6A04_06955</name>
</gene>
<dbReference type="Proteomes" id="UP000078428">
    <property type="component" value="Unassembled WGS sequence"/>
</dbReference>
<organism evidence="2 3">
    <name type="scientific">Paramagnetospirillum marisnigri</name>
    <dbReference type="NCBI Taxonomy" id="1285242"/>
    <lineage>
        <taxon>Bacteria</taxon>
        <taxon>Pseudomonadati</taxon>
        <taxon>Pseudomonadota</taxon>
        <taxon>Alphaproteobacteria</taxon>
        <taxon>Rhodospirillales</taxon>
        <taxon>Magnetospirillaceae</taxon>
        <taxon>Paramagnetospirillum</taxon>
    </lineage>
</organism>
<evidence type="ECO:0000313" key="2">
    <source>
        <dbReference type="EMBL" id="OAN45721.1"/>
    </source>
</evidence>
<evidence type="ECO:0000256" key="1">
    <source>
        <dbReference type="SAM" id="Phobius"/>
    </source>
</evidence>
<protein>
    <recommendedName>
        <fullName evidence="4">DUF2232 domain-containing protein</fullName>
    </recommendedName>
</protein>
<dbReference type="STRING" id="1285242.A6A04_06955"/>
<dbReference type="InterPro" id="IPR018710">
    <property type="entry name" value="DUF2232"/>
</dbReference>
<evidence type="ECO:0000313" key="3">
    <source>
        <dbReference type="Proteomes" id="UP000078428"/>
    </source>
</evidence>
<evidence type="ECO:0008006" key="4">
    <source>
        <dbReference type="Google" id="ProtNLM"/>
    </source>
</evidence>
<dbReference type="EMBL" id="LWQT01000098">
    <property type="protein sequence ID" value="OAN45721.1"/>
    <property type="molecule type" value="Genomic_DNA"/>
</dbReference>
<keyword evidence="3" id="KW-1185">Reference proteome</keyword>
<keyword evidence="1" id="KW-0472">Membrane</keyword>
<keyword evidence="1" id="KW-0812">Transmembrane</keyword>
<proteinExistence type="predicted"/>
<sequence length="288" mass="30554">MLLSYLAPLPLMMVGLSRGTGAALVAGLAATAAVALAAGGISPLPYVVTAVLPSLVVVRQALLWRSNADGSVEWYPPGLVLGWLTGLSVLLIMVGALLVPDRSDSGEAMGLEAWVGDVIARTLGVLAPNLKGEERQTFLGWWVPLFPAMVAGSWLMMTVINAVVAQGLLTRLGHNRRPRPTYRELELPTVLALMLAASLGVGFVAEGDLRYLARNVAVVTLIPFVLLGLAGMHGWVARRPNARMLLVVTYGVLFLASAWAIIPMAGLGVARFLTRFRRPTDSGGGKEE</sequence>
<reference evidence="2 3" key="1">
    <citation type="submission" date="2016-04" db="EMBL/GenBank/DDBJ databases">
        <title>Draft genome sequence of freshwater magnetotactic bacteria Magnetospirillum marisnigri SP-1 and Magnetospirillum moscoviense BB-1.</title>
        <authorList>
            <person name="Koziaeva V."/>
            <person name="Dziuba M.V."/>
            <person name="Ivanov T.M."/>
            <person name="Kuznetsov B."/>
            <person name="Grouzdev D.S."/>
        </authorList>
    </citation>
    <scope>NUCLEOTIDE SEQUENCE [LARGE SCALE GENOMIC DNA]</scope>
    <source>
        <strain evidence="2 3">SP-1</strain>
    </source>
</reference>
<feature type="transmembrane region" description="Helical" evidence="1">
    <location>
        <begin position="78"/>
        <end position="99"/>
    </location>
</feature>